<dbReference type="Proteomes" id="UP000263833">
    <property type="component" value="Unassembled WGS sequence"/>
</dbReference>
<dbReference type="AlphaFoldDB" id="A0A371BF46"/>
<dbReference type="OrthoDB" id="7594207at2"/>
<dbReference type="EMBL" id="QRGP01000001">
    <property type="protein sequence ID" value="RDV06033.1"/>
    <property type="molecule type" value="Genomic_DNA"/>
</dbReference>
<feature type="transmembrane region" description="Helical" evidence="2">
    <location>
        <begin position="12"/>
        <end position="31"/>
    </location>
</feature>
<feature type="compositionally biased region" description="Basic and acidic residues" evidence="1">
    <location>
        <begin position="157"/>
        <end position="172"/>
    </location>
</feature>
<protein>
    <submittedName>
        <fullName evidence="3">Uncharacterized protein</fullName>
    </submittedName>
</protein>
<keyword evidence="2" id="KW-1133">Transmembrane helix</keyword>
<accession>A0A371BF46</accession>
<keyword evidence="2" id="KW-0472">Membrane</keyword>
<reference evidence="4" key="1">
    <citation type="submission" date="2018-08" db="EMBL/GenBank/DDBJ databases">
        <authorList>
            <person name="Kim S.-J."/>
            <person name="Jung G.-Y."/>
        </authorList>
    </citation>
    <scope>NUCLEOTIDE SEQUENCE [LARGE SCALE GENOMIC DNA]</scope>
    <source>
        <strain evidence="4">GY_G</strain>
    </source>
</reference>
<proteinExistence type="predicted"/>
<evidence type="ECO:0000313" key="3">
    <source>
        <dbReference type="EMBL" id="RDV06033.1"/>
    </source>
</evidence>
<evidence type="ECO:0000256" key="2">
    <source>
        <dbReference type="SAM" id="Phobius"/>
    </source>
</evidence>
<keyword evidence="4" id="KW-1185">Reference proteome</keyword>
<gene>
    <name evidence="3" type="ORF">DXH95_00845</name>
</gene>
<dbReference type="RefSeq" id="WP_147291658.1">
    <property type="nucleotide sequence ID" value="NZ_QRGP01000001.1"/>
</dbReference>
<feature type="transmembrane region" description="Helical" evidence="2">
    <location>
        <begin position="62"/>
        <end position="81"/>
    </location>
</feature>
<organism evidence="3 4">
    <name type="scientific">Sphingorhabdus pulchriflava</name>
    <dbReference type="NCBI Taxonomy" id="2292257"/>
    <lineage>
        <taxon>Bacteria</taxon>
        <taxon>Pseudomonadati</taxon>
        <taxon>Pseudomonadota</taxon>
        <taxon>Alphaproteobacteria</taxon>
        <taxon>Sphingomonadales</taxon>
        <taxon>Sphingomonadaceae</taxon>
        <taxon>Sphingorhabdus</taxon>
    </lineage>
</organism>
<sequence>MQSKLKLDHQTQAVAMATGGAAIAAIAAMFVPTGIWETLTGSTGVSEMIPATAAPLGDTARALISFTFGALTFAVLTVMLLRKNARPKQSVITQPEIEAEAEDVAEPVWIEPSPEAELAEVDGDEAEKGSLLSRLRDRISAFAAARRSADGITDFEDLPKLRSGDAHPDAPPRRPLLATRDLVDPAEAEETLVEQLLPAVDGVEDVVPNEPVAVSEIVETEIVETENVVEAVIEDVASTETAEPVEVAAPVSSLESDNSAASLADMVTRLESALSERDAKLARLEALVANRPVSNVQPIREAKAVEVEPQSAESQPMPVASRPMLEAVDPEPAPIKGESEELDAALRSALETLHRMNARTR</sequence>
<comment type="caution">
    <text evidence="3">The sequence shown here is derived from an EMBL/GenBank/DDBJ whole genome shotgun (WGS) entry which is preliminary data.</text>
</comment>
<name>A0A371BF46_9SPHN</name>
<keyword evidence="2" id="KW-0812">Transmembrane</keyword>
<evidence type="ECO:0000313" key="4">
    <source>
        <dbReference type="Proteomes" id="UP000263833"/>
    </source>
</evidence>
<feature type="region of interest" description="Disordered" evidence="1">
    <location>
        <begin position="156"/>
        <end position="175"/>
    </location>
</feature>
<evidence type="ECO:0000256" key="1">
    <source>
        <dbReference type="SAM" id="MobiDB-lite"/>
    </source>
</evidence>